<dbReference type="PANTHER" id="PTHR12507">
    <property type="entry name" value="REDUCED GROWTH PHENOTYPE 1 RGP1, YEAST -RELATED"/>
    <property type="match status" value="1"/>
</dbReference>
<comment type="caution">
    <text evidence="1">The sequence shown here is derived from an EMBL/GenBank/DDBJ whole genome shotgun (WGS) entry which is preliminary data.</text>
</comment>
<dbReference type="AlphaFoldDB" id="A0AAW2HJW9"/>
<evidence type="ECO:0008006" key="2">
    <source>
        <dbReference type="Google" id="ProtNLM"/>
    </source>
</evidence>
<accession>A0AAW2HJW9</accession>
<gene>
    <name evidence="1" type="ORF">PYX00_007702</name>
</gene>
<evidence type="ECO:0000313" key="1">
    <source>
        <dbReference type="EMBL" id="KAL0270230.1"/>
    </source>
</evidence>
<dbReference type="EMBL" id="JARGDH010000004">
    <property type="protein sequence ID" value="KAL0270230.1"/>
    <property type="molecule type" value="Genomic_DNA"/>
</dbReference>
<sequence length="388" mass="43358">MIEITARLIGGPAYIAGEVVECCITFTHPQDPSHKKSHSNSDVLETLAWASAQIHCQCTTNNKVIIGKNSPESIDTATNTGTSKCLITSIAVNQHLICCRKPKILFCDLRLAKGESKSYLYKETLPSEAPPSYRGQAVKYSYKITIGTQRVNSPIKLLRVPIRVLVISGISDSSACGDSEDLAPTNPFLETQQRDTPLEIALQTLQNITARRSPNFYNITNVHGKVVRFCLFKQAYKLGEDIVGTFDFTDATIPCVQCSVTLQSEEEIQPEHKRFSKQGPAIVSYNKHHEMCLSWKYSQLILPIPLHITPAFSTDLVSLQWRLHFEFVTSQTTQTQQEANDKEDKSWQGPPVLNIETMVWNLPIKILPTTPQHVSQGLQAQSKYTTVI</sequence>
<protein>
    <recommendedName>
        <fullName evidence="2">RAB6A-GEF complex partner protein 2</fullName>
    </recommendedName>
</protein>
<name>A0AAW2HJW9_9NEOP</name>
<organism evidence="1">
    <name type="scientific">Menopon gallinae</name>
    <name type="common">poultry shaft louse</name>
    <dbReference type="NCBI Taxonomy" id="328185"/>
    <lineage>
        <taxon>Eukaryota</taxon>
        <taxon>Metazoa</taxon>
        <taxon>Ecdysozoa</taxon>
        <taxon>Arthropoda</taxon>
        <taxon>Hexapoda</taxon>
        <taxon>Insecta</taxon>
        <taxon>Pterygota</taxon>
        <taxon>Neoptera</taxon>
        <taxon>Paraneoptera</taxon>
        <taxon>Psocodea</taxon>
        <taxon>Troctomorpha</taxon>
        <taxon>Phthiraptera</taxon>
        <taxon>Amblycera</taxon>
        <taxon>Menoponidae</taxon>
        <taxon>Menopon</taxon>
    </lineage>
</organism>
<dbReference type="Pfam" id="PF08737">
    <property type="entry name" value="Rgp1"/>
    <property type="match status" value="2"/>
</dbReference>
<dbReference type="InterPro" id="IPR014848">
    <property type="entry name" value="Rgp1"/>
</dbReference>
<proteinExistence type="predicted"/>
<reference evidence="1" key="1">
    <citation type="journal article" date="2024" name="Gigascience">
        <title>Chromosome-level genome of the poultry shaft louse Menopon gallinae provides insight into the host-switching and adaptive evolution of parasitic lice.</title>
        <authorList>
            <person name="Xu Y."/>
            <person name="Ma L."/>
            <person name="Liu S."/>
            <person name="Liang Y."/>
            <person name="Liu Q."/>
            <person name="He Z."/>
            <person name="Tian L."/>
            <person name="Duan Y."/>
            <person name="Cai W."/>
            <person name="Li H."/>
            <person name="Song F."/>
        </authorList>
    </citation>
    <scope>NUCLEOTIDE SEQUENCE</scope>
    <source>
        <strain evidence="1">Cailab_2023a</strain>
    </source>
</reference>